<proteinExistence type="predicted"/>
<dbReference type="PROSITE" id="PS50929">
    <property type="entry name" value="ABC_TM1F"/>
    <property type="match status" value="1"/>
</dbReference>
<dbReference type="RefSeq" id="WP_343827482.1">
    <property type="nucleotide sequence ID" value="NZ_BAAACI010000007.1"/>
</dbReference>
<dbReference type="Gene3D" id="1.20.1560.10">
    <property type="entry name" value="ABC transporter type 1, transmembrane domain"/>
    <property type="match status" value="1"/>
</dbReference>
<reference evidence="10 11" key="1">
    <citation type="journal article" date="2019" name="Int. J. Syst. Evol. Microbiol.">
        <title>The Global Catalogue of Microorganisms (GCM) 10K type strain sequencing project: providing services to taxonomists for standard genome sequencing and annotation.</title>
        <authorList>
            <consortium name="The Broad Institute Genomics Platform"/>
            <consortium name="The Broad Institute Genome Sequencing Center for Infectious Disease"/>
            <person name="Wu L."/>
            <person name="Ma J."/>
        </authorList>
    </citation>
    <scope>NUCLEOTIDE SEQUENCE [LARGE SCALE GENOMIC DNA]</scope>
    <source>
        <strain evidence="10 11">JCM 1417</strain>
    </source>
</reference>
<comment type="caution">
    <text evidence="10">The sequence shown here is derived from an EMBL/GenBank/DDBJ whole genome shotgun (WGS) entry which is preliminary data.</text>
</comment>
<keyword evidence="5 7" id="KW-1133">Transmembrane helix</keyword>
<evidence type="ECO:0000256" key="2">
    <source>
        <dbReference type="ARBA" id="ARBA00022692"/>
    </source>
</evidence>
<dbReference type="Pfam" id="PF00005">
    <property type="entry name" value="ABC_tran"/>
    <property type="match status" value="1"/>
</dbReference>
<organism evidence="10 11">
    <name type="scientific">Clostridium subterminale</name>
    <dbReference type="NCBI Taxonomy" id="1550"/>
    <lineage>
        <taxon>Bacteria</taxon>
        <taxon>Bacillati</taxon>
        <taxon>Bacillota</taxon>
        <taxon>Clostridia</taxon>
        <taxon>Eubacteriales</taxon>
        <taxon>Clostridiaceae</taxon>
        <taxon>Clostridium</taxon>
    </lineage>
</organism>
<keyword evidence="3" id="KW-0547">Nucleotide-binding</keyword>
<dbReference type="PROSITE" id="PS50893">
    <property type="entry name" value="ABC_TRANSPORTER_2"/>
    <property type="match status" value="1"/>
</dbReference>
<evidence type="ECO:0000313" key="10">
    <source>
        <dbReference type="EMBL" id="GAA0777160.1"/>
    </source>
</evidence>
<evidence type="ECO:0000256" key="5">
    <source>
        <dbReference type="ARBA" id="ARBA00022989"/>
    </source>
</evidence>
<accession>A0ABN1KVQ9</accession>
<dbReference type="PANTHER" id="PTHR43394:SF1">
    <property type="entry name" value="ATP-BINDING CASSETTE SUB-FAMILY B MEMBER 10, MITOCHONDRIAL"/>
    <property type="match status" value="1"/>
</dbReference>
<feature type="transmembrane region" description="Helical" evidence="7">
    <location>
        <begin position="62"/>
        <end position="84"/>
    </location>
</feature>
<dbReference type="InterPro" id="IPR027417">
    <property type="entry name" value="P-loop_NTPase"/>
</dbReference>
<keyword evidence="11" id="KW-1185">Reference proteome</keyword>
<keyword evidence="6 7" id="KW-0472">Membrane</keyword>
<protein>
    <submittedName>
        <fullName evidence="10">ABC transporter ATP-binding protein</fullName>
    </submittedName>
</protein>
<feature type="domain" description="ABC transmembrane type-1" evidence="9">
    <location>
        <begin position="21"/>
        <end position="306"/>
    </location>
</feature>
<dbReference type="EMBL" id="BAAACI010000007">
    <property type="protein sequence ID" value="GAA0777160.1"/>
    <property type="molecule type" value="Genomic_DNA"/>
</dbReference>
<dbReference type="InterPro" id="IPR003593">
    <property type="entry name" value="AAA+_ATPase"/>
</dbReference>
<dbReference type="Proteomes" id="UP001501047">
    <property type="component" value="Unassembled WGS sequence"/>
</dbReference>
<gene>
    <name evidence="10" type="ORF">GCM10008908_31810</name>
</gene>
<feature type="transmembrane region" description="Helical" evidence="7">
    <location>
        <begin position="161"/>
        <end position="180"/>
    </location>
</feature>
<evidence type="ECO:0000259" key="8">
    <source>
        <dbReference type="PROSITE" id="PS50893"/>
    </source>
</evidence>
<dbReference type="SUPFAM" id="SSF90123">
    <property type="entry name" value="ABC transporter transmembrane region"/>
    <property type="match status" value="1"/>
</dbReference>
<dbReference type="SUPFAM" id="SSF52540">
    <property type="entry name" value="P-loop containing nucleoside triphosphate hydrolases"/>
    <property type="match status" value="1"/>
</dbReference>
<dbReference type="InterPro" id="IPR003439">
    <property type="entry name" value="ABC_transporter-like_ATP-bd"/>
</dbReference>
<dbReference type="InterPro" id="IPR011527">
    <property type="entry name" value="ABC1_TM_dom"/>
</dbReference>
<keyword evidence="2 7" id="KW-0812">Transmembrane</keyword>
<dbReference type="SMART" id="SM00382">
    <property type="entry name" value="AAA"/>
    <property type="match status" value="1"/>
</dbReference>
<evidence type="ECO:0000256" key="6">
    <source>
        <dbReference type="ARBA" id="ARBA00023136"/>
    </source>
</evidence>
<evidence type="ECO:0000256" key="7">
    <source>
        <dbReference type="SAM" id="Phobius"/>
    </source>
</evidence>
<dbReference type="CDD" id="cd03228">
    <property type="entry name" value="ABCC_MRP_Like"/>
    <property type="match status" value="1"/>
</dbReference>
<evidence type="ECO:0000256" key="4">
    <source>
        <dbReference type="ARBA" id="ARBA00022840"/>
    </source>
</evidence>
<dbReference type="GO" id="GO:0005524">
    <property type="term" value="F:ATP binding"/>
    <property type="evidence" value="ECO:0007669"/>
    <property type="project" value="UniProtKB-KW"/>
</dbReference>
<evidence type="ECO:0000259" key="9">
    <source>
        <dbReference type="PROSITE" id="PS50929"/>
    </source>
</evidence>
<dbReference type="PANTHER" id="PTHR43394">
    <property type="entry name" value="ATP-DEPENDENT PERMEASE MDL1, MITOCHONDRIAL"/>
    <property type="match status" value="1"/>
</dbReference>
<dbReference type="InterPro" id="IPR039421">
    <property type="entry name" value="Type_1_exporter"/>
</dbReference>
<sequence>MIKSLKDTISYIYKISPLYFFLNMLFTLLRGVSSGFLIYATKLLVNTITNTNTQQVVFIRSLFIYATINIAILLISIIFGIVNSKHQLLLDNRMSLDVLNKCVDLELKDFENSDIYDMLGKAQMEGQTKVYLTYKSIMDMLMQITSLLSVISILLTMNSKIFILVIITPLISMFLNYKIGKRNYKMRMARIKNVRKTSYISYLLSNDVSYKEIKMFNLGGYLLDIFSRLKNKLLKQDFEVIKVKSIYDITLGVLEEGISIFVILYIANMTMRGEILIGSMVAYIDSIGTVQSNLNIFLNRIPEIYNNLLYVDQYFKLLNYNNKVNQKEKIAINEIKKIELKNLSYSYNGKNNMVLRNINTTITKGELVGVVGENGSGKSTFIKLICGLYDNYQGEILINDVELKNIDTESLRNKISTVFQDFNKYEFTMRENIAFGNINQLRNDEQIYSILENVELKTKVETYLDRIDTQMGLWFDGEQLSIGQWQKVAIGRALIRDYDLIALDEPTSALDAKSERNIFNVLKEQCLNTIGIYITHRIKNIESTKSRVIVFKDGEIVGDGMHDELIINCTEYRKLLNKDNE</sequence>
<feature type="transmembrane region" description="Helical" evidence="7">
    <location>
        <begin position="20"/>
        <end position="42"/>
    </location>
</feature>
<feature type="domain" description="ABC transporter" evidence="8">
    <location>
        <begin position="338"/>
        <end position="578"/>
    </location>
</feature>
<evidence type="ECO:0000256" key="1">
    <source>
        <dbReference type="ARBA" id="ARBA00004651"/>
    </source>
</evidence>
<dbReference type="Gene3D" id="3.40.50.300">
    <property type="entry name" value="P-loop containing nucleotide triphosphate hydrolases"/>
    <property type="match status" value="1"/>
</dbReference>
<comment type="subcellular location">
    <subcellularLocation>
        <location evidence="1">Cell membrane</location>
        <topology evidence="1">Multi-pass membrane protein</topology>
    </subcellularLocation>
</comment>
<feature type="transmembrane region" description="Helical" evidence="7">
    <location>
        <begin position="137"/>
        <end position="155"/>
    </location>
</feature>
<evidence type="ECO:0000313" key="11">
    <source>
        <dbReference type="Proteomes" id="UP001501047"/>
    </source>
</evidence>
<keyword evidence="4 10" id="KW-0067">ATP-binding</keyword>
<dbReference type="InterPro" id="IPR036640">
    <property type="entry name" value="ABC1_TM_sf"/>
</dbReference>
<evidence type="ECO:0000256" key="3">
    <source>
        <dbReference type="ARBA" id="ARBA00022741"/>
    </source>
</evidence>
<name>A0ABN1KVQ9_CLOSU</name>